<dbReference type="AlphaFoldDB" id="A0A4Z2I5Y5"/>
<keyword evidence="2" id="KW-1185">Reference proteome</keyword>
<name>A0A4Z2I5Y5_9TELE</name>
<sequence>MCCAAAVRVLDKEEAAREPWCGFSGPRTAPLAADAGLHVAAPESGDFAQLSGDLDGFVEQQAEVTLSCQAVDHLHHVHHMLPLLQLLLPEHLHQAAQGHQIH</sequence>
<evidence type="ECO:0000313" key="2">
    <source>
        <dbReference type="Proteomes" id="UP000314294"/>
    </source>
</evidence>
<dbReference type="EMBL" id="SRLO01000133">
    <property type="protein sequence ID" value="TNN72734.1"/>
    <property type="molecule type" value="Genomic_DNA"/>
</dbReference>
<comment type="caution">
    <text evidence="1">The sequence shown here is derived from an EMBL/GenBank/DDBJ whole genome shotgun (WGS) entry which is preliminary data.</text>
</comment>
<proteinExistence type="predicted"/>
<evidence type="ECO:0000313" key="1">
    <source>
        <dbReference type="EMBL" id="TNN72734.1"/>
    </source>
</evidence>
<gene>
    <name evidence="1" type="ORF">EYF80_017018</name>
</gene>
<organism evidence="1 2">
    <name type="scientific">Liparis tanakae</name>
    <name type="common">Tanaka's snailfish</name>
    <dbReference type="NCBI Taxonomy" id="230148"/>
    <lineage>
        <taxon>Eukaryota</taxon>
        <taxon>Metazoa</taxon>
        <taxon>Chordata</taxon>
        <taxon>Craniata</taxon>
        <taxon>Vertebrata</taxon>
        <taxon>Euteleostomi</taxon>
        <taxon>Actinopterygii</taxon>
        <taxon>Neopterygii</taxon>
        <taxon>Teleostei</taxon>
        <taxon>Neoteleostei</taxon>
        <taxon>Acanthomorphata</taxon>
        <taxon>Eupercaria</taxon>
        <taxon>Perciformes</taxon>
        <taxon>Cottioidei</taxon>
        <taxon>Cottales</taxon>
        <taxon>Liparidae</taxon>
        <taxon>Liparis</taxon>
    </lineage>
</organism>
<accession>A0A4Z2I5Y5</accession>
<dbReference type="Proteomes" id="UP000314294">
    <property type="component" value="Unassembled WGS sequence"/>
</dbReference>
<protein>
    <submittedName>
        <fullName evidence="1">Uncharacterized protein</fullName>
    </submittedName>
</protein>
<reference evidence="1 2" key="1">
    <citation type="submission" date="2019-03" db="EMBL/GenBank/DDBJ databases">
        <title>First draft genome of Liparis tanakae, snailfish: a comprehensive survey of snailfish specific genes.</title>
        <authorList>
            <person name="Kim W."/>
            <person name="Song I."/>
            <person name="Jeong J.-H."/>
            <person name="Kim D."/>
            <person name="Kim S."/>
            <person name="Ryu S."/>
            <person name="Song J.Y."/>
            <person name="Lee S.K."/>
        </authorList>
    </citation>
    <scope>NUCLEOTIDE SEQUENCE [LARGE SCALE GENOMIC DNA]</scope>
    <source>
        <tissue evidence="1">Muscle</tissue>
    </source>
</reference>